<dbReference type="PANTHER" id="PTHR30273:SF2">
    <property type="entry name" value="PROTEIN FECR"/>
    <property type="match status" value="1"/>
</dbReference>
<dbReference type="InterPro" id="IPR032508">
    <property type="entry name" value="FecR_C"/>
</dbReference>
<evidence type="ECO:0000313" key="5">
    <source>
        <dbReference type="Proteomes" id="UP000240971"/>
    </source>
</evidence>
<feature type="domain" description="FecR protein" evidence="2">
    <location>
        <begin position="185"/>
        <end position="283"/>
    </location>
</feature>
<dbReference type="Pfam" id="PF04773">
    <property type="entry name" value="FecR"/>
    <property type="match status" value="1"/>
</dbReference>
<dbReference type="AlphaFoldDB" id="A0A2P8HP67"/>
<dbReference type="GO" id="GO:0016989">
    <property type="term" value="F:sigma factor antagonist activity"/>
    <property type="evidence" value="ECO:0007669"/>
    <property type="project" value="TreeGrafter"/>
</dbReference>
<sequence length="395" mass="43665">MVNGDVNAWKFLVAQYLDNKISEADLKEMLRKAGHEEDMEVLSAVLKAHWEEAKNVEDKSGIDWDEKFATMMVTAPGTPVKKNIRRIPGIAVAACITLLIAISGYWPLFKKTPAPPVTASVTKQFDIAPGTVGGVLILANGKQIKLDSAGNGLLAVQGQTKITNRQGRITYNTADKNNEQLLYNTITTPRSKQFQLVLADGSSVWLNAASSVRFPTAFTGDVRRVEITGEAYFEVAKATRNGKKIPFVVHANGMDVQVLGTHFNVSAYPDEHTIKTTLLEGSVLVSKGNAKQLLKPGEQAQLDQEGNLSLYKDIDTEGVMAWRNGYFSFDQADLPGVMRQIARWYDVDIVYEGNIANRRFGGEISRNTNVSQVLKILEESKIHFRIEDKKIVVLP</sequence>
<dbReference type="InterPro" id="IPR012373">
    <property type="entry name" value="Ferrdict_sens_TM"/>
</dbReference>
<accession>A0A2P8HP67</accession>
<name>A0A2P8HP67_CHINA</name>
<dbReference type="PANTHER" id="PTHR30273">
    <property type="entry name" value="PERIPLASMIC SIGNAL SENSOR AND SIGMA FACTOR ACTIVATOR FECR-RELATED"/>
    <property type="match status" value="1"/>
</dbReference>
<comment type="caution">
    <text evidence="4">The sequence shown here is derived from an EMBL/GenBank/DDBJ whole genome shotgun (WGS) entry which is preliminary data.</text>
</comment>
<dbReference type="EMBL" id="PYAW01000002">
    <property type="protein sequence ID" value="PSL47998.1"/>
    <property type="molecule type" value="Genomic_DNA"/>
</dbReference>
<reference evidence="4 5" key="1">
    <citation type="submission" date="2018-03" db="EMBL/GenBank/DDBJ databases">
        <title>Genomic Encyclopedia of Archaeal and Bacterial Type Strains, Phase II (KMG-II): from individual species to whole genera.</title>
        <authorList>
            <person name="Goeker M."/>
        </authorList>
    </citation>
    <scope>NUCLEOTIDE SEQUENCE [LARGE SCALE GENOMIC DNA]</scope>
    <source>
        <strain evidence="4 5">DSM 24859</strain>
    </source>
</reference>
<protein>
    <submittedName>
        <fullName evidence="4">FecR family protein</fullName>
    </submittedName>
</protein>
<evidence type="ECO:0000256" key="1">
    <source>
        <dbReference type="SAM" id="Phobius"/>
    </source>
</evidence>
<dbReference type="Gene3D" id="2.60.120.1440">
    <property type="match status" value="1"/>
</dbReference>
<dbReference type="OrthoDB" id="1099963at2"/>
<organism evidence="4 5">
    <name type="scientific">Chitinophaga niastensis</name>
    <dbReference type="NCBI Taxonomy" id="536980"/>
    <lineage>
        <taxon>Bacteria</taxon>
        <taxon>Pseudomonadati</taxon>
        <taxon>Bacteroidota</taxon>
        <taxon>Chitinophagia</taxon>
        <taxon>Chitinophagales</taxon>
        <taxon>Chitinophagaceae</taxon>
        <taxon>Chitinophaga</taxon>
    </lineage>
</organism>
<feature type="transmembrane region" description="Helical" evidence="1">
    <location>
        <begin position="89"/>
        <end position="108"/>
    </location>
</feature>
<keyword evidence="1" id="KW-1133">Transmembrane helix</keyword>
<evidence type="ECO:0000259" key="3">
    <source>
        <dbReference type="Pfam" id="PF16344"/>
    </source>
</evidence>
<dbReference type="Pfam" id="PF16344">
    <property type="entry name" value="FecR_C"/>
    <property type="match status" value="1"/>
</dbReference>
<keyword evidence="5" id="KW-1185">Reference proteome</keyword>
<keyword evidence="1" id="KW-0472">Membrane</keyword>
<feature type="domain" description="Protein FecR C-terminal" evidence="3">
    <location>
        <begin position="326"/>
        <end position="393"/>
    </location>
</feature>
<proteinExistence type="predicted"/>
<dbReference type="InterPro" id="IPR006860">
    <property type="entry name" value="FecR"/>
</dbReference>
<dbReference type="FunFam" id="2.60.120.1440:FF:000001">
    <property type="entry name" value="Putative anti-sigma factor"/>
    <property type="match status" value="1"/>
</dbReference>
<dbReference type="Proteomes" id="UP000240971">
    <property type="component" value="Unassembled WGS sequence"/>
</dbReference>
<evidence type="ECO:0000259" key="2">
    <source>
        <dbReference type="Pfam" id="PF04773"/>
    </source>
</evidence>
<dbReference type="Gene3D" id="3.55.50.30">
    <property type="match status" value="1"/>
</dbReference>
<gene>
    <name evidence="4" type="ORF">CLV51_102858</name>
</gene>
<keyword evidence="1" id="KW-0812">Transmembrane</keyword>
<dbReference type="RefSeq" id="WP_106528412.1">
    <property type="nucleotide sequence ID" value="NZ_PYAW01000002.1"/>
</dbReference>
<evidence type="ECO:0000313" key="4">
    <source>
        <dbReference type="EMBL" id="PSL47998.1"/>
    </source>
</evidence>